<evidence type="ECO:0000256" key="1">
    <source>
        <dbReference type="SAM" id="MobiDB-lite"/>
    </source>
</evidence>
<feature type="region of interest" description="Disordered" evidence="1">
    <location>
        <begin position="100"/>
        <end position="135"/>
    </location>
</feature>
<name>A0A8X6JJQ1_TRICU</name>
<accession>A0A8X6JJQ1</accession>
<feature type="non-terminal residue" evidence="2">
    <location>
        <position position="135"/>
    </location>
</feature>
<dbReference type="Proteomes" id="UP000887116">
    <property type="component" value="Unassembled WGS sequence"/>
</dbReference>
<organism evidence="2 3">
    <name type="scientific">Trichonephila clavata</name>
    <name type="common">Joro spider</name>
    <name type="synonym">Nephila clavata</name>
    <dbReference type="NCBI Taxonomy" id="2740835"/>
    <lineage>
        <taxon>Eukaryota</taxon>
        <taxon>Metazoa</taxon>
        <taxon>Ecdysozoa</taxon>
        <taxon>Arthropoda</taxon>
        <taxon>Chelicerata</taxon>
        <taxon>Arachnida</taxon>
        <taxon>Araneae</taxon>
        <taxon>Araneomorphae</taxon>
        <taxon>Entelegynae</taxon>
        <taxon>Araneoidea</taxon>
        <taxon>Nephilidae</taxon>
        <taxon>Trichonephila</taxon>
    </lineage>
</organism>
<reference evidence="2" key="1">
    <citation type="submission" date="2020-07" db="EMBL/GenBank/DDBJ databases">
        <title>Multicomponent nature underlies the extraordinary mechanical properties of spider dragline silk.</title>
        <authorList>
            <person name="Kono N."/>
            <person name="Nakamura H."/>
            <person name="Mori M."/>
            <person name="Yoshida Y."/>
            <person name="Ohtoshi R."/>
            <person name="Malay A.D."/>
            <person name="Moran D.A.P."/>
            <person name="Tomita M."/>
            <person name="Numata K."/>
            <person name="Arakawa K."/>
        </authorList>
    </citation>
    <scope>NUCLEOTIDE SEQUENCE</scope>
</reference>
<dbReference type="AlphaFoldDB" id="A0A8X6JJQ1"/>
<dbReference type="EMBL" id="BMAO01026373">
    <property type="protein sequence ID" value="GFR09246.1"/>
    <property type="molecule type" value="Genomic_DNA"/>
</dbReference>
<gene>
    <name evidence="2" type="ORF">TNCT_416901</name>
</gene>
<evidence type="ECO:0000313" key="2">
    <source>
        <dbReference type="EMBL" id="GFR09246.1"/>
    </source>
</evidence>
<sequence>MSPLWFHPNKGKESCEKERIRKHAVGPRPLLAFWAATEHCDGFPTTSRRYSSPLIDIQENRLLSSFVEPLNALLTHDDLPGAVDDFFGITKIWLPCPATLSHQNESQQPRRDPPRRKELDMLDPRRSKGVMGGIV</sequence>
<proteinExistence type="predicted"/>
<evidence type="ECO:0000313" key="3">
    <source>
        <dbReference type="Proteomes" id="UP000887116"/>
    </source>
</evidence>
<feature type="compositionally biased region" description="Basic and acidic residues" evidence="1">
    <location>
        <begin position="108"/>
        <end position="126"/>
    </location>
</feature>
<protein>
    <submittedName>
        <fullName evidence="2">Uncharacterized protein</fullName>
    </submittedName>
</protein>
<comment type="caution">
    <text evidence="2">The sequence shown here is derived from an EMBL/GenBank/DDBJ whole genome shotgun (WGS) entry which is preliminary data.</text>
</comment>
<keyword evidence="3" id="KW-1185">Reference proteome</keyword>